<dbReference type="STRING" id="6205.A0A0R3WPS2"/>
<keyword evidence="3" id="KW-1185">Reference proteome</keyword>
<dbReference type="EMBL" id="UYWX01001463">
    <property type="protein sequence ID" value="VDM21064.1"/>
    <property type="molecule type" value="Genomic_DNA"/>
</dbReference>
<organism evidence="4">
    <name type="scientific">Hydatigena taeniaeformis</name>
    <name type="common">Feline tapeworm</name>
    <name type="synonym">Taenia taeniaeformis</name>
    <dbReference type="NCBI Taxonomy" id="6205"/>
    <lineage>
        <taxon>Eukaryota</taxon>
        <taxon>Metazoa</taxon>
        <taxon>Spiralia</taxon>
        <taxon>Lophotrochozoa</taxon>
        <taxon>Platyhelminthes</taxon>
        <taxon>Cestoda</taxon>
        <taxon>Eucestoda</taxon>
        <taxon>Cyclophyllidea</taxon>
        <taxon>Taeniidae</taxon>
        <taxon>Hydatigera</taxon>
    </lineage>
</organism>
<name>A0A0R3WPS2_HYDTA</name>
<protein>
    <submittedName>
        <fullName evidence="4">HNH endonuclease</fullName>
    </submittedName>
</protein>
<sequence length="143" mass="16055">MNLIEEINKLRVELRNSRHRVRDLETTMGINRKQGTQAREILAQITGHRPNPVIVAELAQANRTLHEQSHFMHLLQERLRLGAQYCTDNGSNVAGGSLPPLTPVRIVDGKGREGKWRPATEPQSPEEPFIVPEKATPRANSVT</sequence>
<gene>
    <name evidence="2" type="ORF">TTAC_LOCUS2747</name>
</gene>
<dbReference type="AlphaFoldDB" id="A0A0R3WPS2"/>
<dbReference type="WBParaSite" id="TTAC_0000276201-mRNA-1">
    <property type="protein sequence ID" value="TTAC_0000276201-mRNA-1"/>
    <property type="gene ID" value="TTAC_0000276201"/>
</dbReference>
<feature type="region of interest" description="Disordered" evidence="1">
    <location>
        <begin position="90"/>
        <end position="143"/>
    </location>
</feature>
<accession>A0A0R3WPS2</accession>
<reference evidence="4" key="1">
    <citation type="submission" date="2017-02" db="UniProtKB">
        <authorList>
            <consortium name="WormBaseParasite"/>
        </authorList>
    </citation>
    <scope>IDENTIFICATION</scope>
</reference>
<evidence type="ECO:0000313" key="2">
    <source>
        <dbReference type="EMBL" id="VDM21064.1"/>
    </source>
</evidence>
<evidence type="ECO:0000256" key="1">
    <source>
        <dbReference type="SAM" id="MobiDB-lite"/>
    </source>
</evidence>
<feature type="compositionally biased region" description="Basic and acidic residues" evidence="1">
    <location>
        <begin position="107"/>
        <end position="118"/>
    </location>
</feature>
<proteinExistence type="predicted"/>
<dbReference type="OrthoDB" id="10251741at2759"/>
<evidence type="ECO:0000313" key="4">
    <source>
        <dbReference type="WBParaSite" id="TTAC_0000276201-mRNA-1"/>
    </source>
</evidence>
<reference evidence="2 3" key="2">
    <citation type="submission" date="2018-11" db="EMBL/GenBank/DDBJ databases">
        <authorList>
            <consortium name="Pathogen Informatics"/>
        </authorList>
    </citation>
    <scope>NUCLEOTIDE SEQUENCE [LARGE SCALE GENOMIC DNA]</scope>
</reference>
<dbReference type="Proteomes" id="UP000274429">
    <property type="component" value="Unassembled WGS sequence"/>
</dbReference>
<evidence type="ECO:0000313" key="3">
    <source>
        <dbReference type="Proteomes" id="UP000274429"/>
    </source>
</evidence>